<proteinExistence type="predicted"/>
<gene>
    <name evidence="1" type="ORF">SAMN05421643_12421</name>
</gene>
<organism evidence="1 2">
    <name type="scientific">Acinetobacter kyonggiensis</name>
    <dbReference type="NCBI Taxonomy" id="595670"/>
    <lineage>
        <taxon>Bacteria</taxon>
        <taxon>Pseudomonadati</taxon>
        <taxon>Pseudomonadota</taxon>
        <taxon>Gammaproteobacteria</taxon>
        <taxon>Moraxellales</taxon>
        <taxon>Moraxellaceae</taxon>
        <taxon>Acinetobacter</taxon>
    </lineage>
</organism>
<evidence type="ECO:0000313" key="2">
    <source>
        <dbReference type="Proteomes" id="UP000199035"/>
    </source>
</evidence>
<evidence type="ECO:0000313" key="1">
    <source>
        <dbReference type="EMBL" id="SDY72777.1"/>
    </source>
</evidence>
<dbReference type="Proteomes" id="UP000199035">
    <property type="component" value="Unassembled WGS sequence"/>
</dbReference>
<name>A0A1H3M7R1_9GAMM</name>
<sequence length="729" mass="85380">MQTRPLIQRLLEKEFIHDDYAEMLERYLDGIPLIPELKQLLTLDIKAEPNHQDQRTLFLPAPPSVSAHPICAYIYSVQQHSQHSVIQQWAVHNLHAACILKSIPNAGKKDHQTTIIKVLDRFRLANEAYAALQLGNQLNKYQQEYLWLWQQLPSDKTPLADLVKYLRLLEANHQLNRFQYLLLLDIRRFYDYVLALKPKKNYSAPPKHIDEPHYLDEHGAILCCPQDIPQKEHPALFFEQLQDEQPKQQYSLNTAQVSPLATQSSFLQHKISQLTQQHIIRQQHDFTCSKHYPDFNSLSLLVKHCHEHYLNNITKNKAYLFILLSFLTGVPIEQWLNLQTNQRRALNKRQQLILENDQYFLRSKFTLFEDPAFEYKDQLLNQVTHFDLPLIKELILGLKQSPIVSQDQVNQALKKCREELFIPSLSTKKISVLLHHCIYQQTKSQQLADILTGIDANRSVSISYCSYPVYKLHQNYQATVQQLSHDLAAKLHIFADDEQLRFGSCKAPKPATVTAIFAYLQHQIIQAQHHGQILEMFNHYNVWLWHILLFFSAARPVSEFPGFLRNFDLKLQWLWVSDKEIHTRTNDGRLIPLCDFVVKEIHQFITYLNEFQQLCPEHQPHIQEILSSKKPLLSVYKHGQWQALTPHLVSQFTHFMQLEHANWLRHTTRAYLTSKADENLILAAFGHEQNQQEIGQKFSSLSLQQYKTLAAHLNEMQHTYKIDGMYEHA</sequence>
<dbReference type="STRING" id="595670.SAMN05421643_12421"/>
<dbReference type="RefSeq" id="WP_092692109.1">
    <property type="nucleotide sequence ID" value="NZ_FNPK01000024.1"/>
</dbReference>
<protein>
    <submittedName>
        <fullName evidence="1">Uncharacterized protein</fullName>
    </submittedName>
</protein>
<dbReference type="EMBL" id="FNPK01000024">
    <property type="protein sequence ID" value="SDY72777.1"/>
    <property type="molecule type" value="Genomic_DNA"/>
</dbReference>
<dbReference type="AlphaFoldDB" id="A0A1H3M7R1"/>
<accession>A0A1H3M7R1</accession>
<reference evidence="2" key="1">
    <citation type="submission" date="2016-10" db="EMBL/GenBank/DDBJ databases">
        <authorList>
            <person name="Varghese N."/>
            <person name="Submissions S."/>
        </authorList>
    </citation>
    <scope>NUCLEOTIDE SEQUENCE [LARGE SCALE GENOMIC DNA]</scope>
    <source>
        <strain evidence="2">ANC 5109</strain>
    </source>
</reference>
<keyword evidence="2" id="KW-1185">Reference proteome</keyword>